<feature type="compositionally biased region" description="Basic and acidic residues" evidence="1">
    <location>
        <begin position="114"/>
        <end position="133"/>
    </location>
</feature>
<evidence type="ECO:0000313" key="3">
    <source>
        <dbReference type="EMBL" id="PWJ56127.1"/>
    </source>
</evidence>
<evidence type="ECO:0000256" key="1">
    <source>
        <dbReference type="SAM" id="MobiDB-lite"/>
    </source>
</evidence>
<sequence length="133" mass="14186">MSVLLLLGPLTGLGPSPIPGGDDLPRGLQDTDITPGVQGFLATAVVVVVSIFLIVNLVGRMRRIRHRAFLEEAAERAREEAARGRELDGTARGDGGNEPRDELAAGPDVVQGEVSRETTTDRDEPDTPRRPPA</sequence>
<feature type="transmembrane region" description="Helical" evidence="2">
    <location>
        <begin position="36"/>
        <end position="58"/>
    </location>
</feature>
<dbReference type="EMBL" id="QGDQ01000001">
    <property type="protein sequence ID" value="PWJ56127.1"/>
    <property type="molecule type" value="Genomic_DNA"/>
</dbReference>
<evidence type="ECO:0000256" key="2">
    <source>
        <dbReference type="SAM" id="Phobius"/>
    </source>
</evidence>
<reference evidence="3 4" key="1">
    <citation type="submission" date="2018-03" db="EMBL/GenBank/DDBJ databases">
        <title>Genomic Encyclopedia of Archaeal and Bacterial Type Strains, Phase II (KMG-II): from individual species to whole genera.</title>
        <authorList>
            <person name="Goeker M."/>
        </authorList>
    </citation>
    <scope>NUCLEOTIDE SEQUENCE [LARGE SCALE GENOMIC DNA]</scope>
    <source>
        <strain evidence="3 4">DSM 44889</strain>
    </source>
</reference>
<gene>
    <name evidence="3" type="ORF">BXY45_101102</name>
</gene>
<organism evidence="3 4">
    <name type="scientific">Quadrisphaera granulorum</name>
    <dbReference type="NCBI Taxonomy" id="317664"/>
    <lineage>
        <taxon>Bacteria</taxon>
        <taxon>Bacillati</taxon>
        <taxon>Actinomycetota</taxon>
        <taxon>Actinomycetes</taxon>
        <taxon>Kineosporiales</taxon>
        <taxon>Kineosporiaceae</taxon>
        <taxon>Quadrisphaera</taxon>
    </lineage>
</organism>
<keyword evidence="2" id="KW-0472">Membrane</keyword>
<keyword evidence="4" id="KW-1185">Reference proteome</keyword>
<feature type="compositionally biased region" description="Basic and acidic residues" evidence="1">
    <location>
        <begin position="74"/>
        <end position="103"/>
    </location>
</feature>
<accession>A0A316B0V6</accession>
<dbReference type="RefSeq" id="WP_109772343.1">
    <property type="nucleotide sequence ID" value="NZ_QGDQ01000001.1"/>
</dbReference>
<dbReference type="AlphaFoldDB" id="A0A316B0V6"/>
<dbReference type="Proteomes" id="UP000245469">
    <property type="component" value="Unassembled WGS sequence"/>
</dbReference>
<protein>
    <submittedName>
        <fullName evidence="3">Uncharacterized protein</fullName>
    </submittedName>
</protein>
<comment type="caution">
    <text evidence="3">The sequence shown here is derived from an EMBL/GenBank/DDBJ whole genome shotgun (WGS) entry which is preliminary data.</text>
</comment>
<proteinExistence type="predicted"/>
<evidence type="ECO:0000313" key="4">
    <source>
        <dbReference type="Proteomes" id="UP000245469"/>
    </source>
</evidence>
<feature type="region of interest" description="Disordered" evidence="1">
    <location>
        <begin position="74"/>
        <end position="133"/>
    </location>
</feature>
<name>A0A316B0V6_9ACTN</name>
<keyword evidence="2" id="KW-0812">Transmembrane</keyword>
<keyword evidence="2" id="KW-1133">Transmembrane helix</keyword>